<dbReference type="InParanoid" id="T1ENB6"/>
<proteinExistence type="predicted"/>
<dbReference type="Proteomes" id="UP000015101">
    <property type="component" value="Unassembled WGS sequence"/>
</dbReference>
<accession>T1ENB6</accession>
<evidence type="ECO:0000313" key="3">
    <source>
        <dbReference type="EnsemblMetazoa" id="HelroP158836"/>
    </source>
</evidence>
<reference evidence="4" key="1">
    <citation type="submission" date="2012-12" db="EMBL/GenBank/DDBJ databases">
        <authorList>
            <person name="Hellsten U."/>
            <person name="Grimwood J."/>
            <person name="Chapman J.A."/>
            <person name="Shapiro H."/>
            <person name="Aerts A."/>
            <person name="Otillar R.P."/>
            <person name="Terry A.Y."/>
            <person name="Boore J.L."/>
            <person name="Simakov O."/>
            <person name="Marletaz F."/>
            <person name="Cho S.-J."/>
            <person name="Edsinger-Gonzales E."/>
            <person name="Havlak P."/>
            <person name="Kuo D.-H."/>
            <person name="Larsson T."/>
            <person name="Lv J."/>
            <person name="Arendt D."/>
            <person name="Savage R."/>
            <person name="Osoegawa K."/>
            <person name="de Jong P."/>
            <person name="Lindberg D.R."/>
            <person name="Seaver E.C."/>
            <person name="Weisblat D.A."/>
            <person name="Putnam N.H."/>
            <person name="Grigoriev I.V."/>
            <person name="Rokhsar D.S."/>
        </authorList>
    </citation>
    <scope>NUCLEOTIDE SEQUENCE</scope>
</reference>
<organism evidence="3 4">
    <name type="scientific">Helobdella robusta</name>
    <name type="common">Californian leech</name>
    <dbReference type="NCBI Taxonomy" id="6412"/>
    <lineage>
        <taxon>Eukaryota</taxon>
        <taxon>Metazoa</taxon>
        <taxon>Spiralia</taxon>
        <taxon>Lophotrochozoa</taxon>
        <taxon>Annelida</taxon>
        <taxon>Clitellata</taxon>
        <taxon>Hirudinea</taxon>
        <taxon>Rhynchobdellida</taxon>
        <taxon>Glossiphoniidae</taxon>
        <taxon>Helobdella</taxon>
    </lineage>
</organism>
<dbReference type="STRING" id="6412.T1ENB6"/>
<dbReference type="SMART" id="SM00225">
    <property type="entry name" value="BTB"/>
    <property type="match status" value="1"/>
</dbReference>
<dbReference type="RefSeq" id="XP_009009055.1">
    <property type="nucleotide sequence ID" value="XM_009010807.1"/>
</dbReference>
<dbReference type="EnsemblMetazoa" id="HelroT158836">
    <property type="protein sequence ID" value="HelroP158836"/>
    <property type="gene ID" value="HelroG158836"/>
</dbReference>
<dbReference type="KEGG" id="hro:HELRODRAFT_158836"/>
<dbReference type="PANTHER" id="PTHR22744">
    <property type="entry name" value="HELIX LOOP HELIX PROTEIN 21-RELATED"/>
    <property type="match status" value="1"/>
</dbReference>
<dbReference type="Gene3D" id="3.30.710.10">
    <property type="entry name" value="Potassium Channel Kv1.1, Chain A"/>
    <property type="match status" value="1"/>
</dbReference>
<dbReference type="eggNOG" id="ENOG502SDZP">
    <property type="taxonomic scope" value="Eukaryota"/>
</dbReference>
<dbReference type="HOGENOM" id="CLU_1225966_0_0_1"/>
<dbReference type="CTD" id="20198066"/>
<dbReference type="InterPro" id="IPR011333">
    <property type="entry name" value="SKP1/BTB/POZ_sf"/>
</dbReference>
<feature type="domain" description="BTB" evidence="1">
    <location>
        <begin position="24"/>
        <end position="91"/>
    </location>
</feature>
<evidence type="ECO:0000313" key="2">
    <source>
        <dbReference type="EMBL" id="ESO12335.1"/>
    </source>
</evidence>
<dbReference type="InterPro" id="IPR000210">
    <property type="entry name" value="BTB/POZ_dom"/>
</dbReference>
<dbReference type="OrthoDB" id="409824at2759"/>
<dbReference type="GeneID" id="20198066"/>
<evidence type="ECO:0000313" key="4">
    <source>
        <dbReference type="Proteomes" id="UP000015101"/>
    </source>
</evidence>
<dbReference type="OMA" id="YPVHKHT"/>
<sequence>MRKKYCPCIMESECICFTIPDELTSLTLIVECQRLYVHKEVLAAWSPVFKSMFTKNFKEKELNEIELPGKKVDDFIELLHCMYPPIKQISDANVYQLLPLAEEYQISEVKKRCEDFLLTKPGCMGLLVTGQLYNLPQLISKAQRMLIVHYVVRTYSGPELSLVVTSIKYSASGHCRNDERCIDAVRCKSFTELQKDPFYDKLHSENLINILQLRVLDLEAAAEQNK</sequence>
<dbReference type="AlphaFoldDB" id="T1ENB6"/>
<reference evidence="2 4" key="2">
    <citation type="journal article" date="2013" name="Nature">
        <title>Insights into bilaterian evolution from three spiralian genomes.</title>
        <authorList>
            <person name="Simakov O."/>
            <person name="Marletaz F."/>
            <person name="Cho S.J."/>
            <person name="Edsinger-Gonzales E."/>
            <person name="Havlak P."/>
            <person name="Hellsten U."/>
            <person name="Kuo D.H."/>
            <person name="Larsson T."/>
            <person name="Lv J."/>
            <person name="Arendt D."/>
            <person name="Savage R."/>
            <person name="Osoegawa K."/>
            <person name="de Jong P."/>
            <person name="Grimwood J."/>
            <person name="Chapman J.A."/>
            <person name="Shapiro H."/>
            <person name="Aerts A."/>
            <person name="Otillar R.P."/>
            <person name="Terry A.Y."/>
            <person name="Boore J.L."/>
            <person name="Grigoriev I.V."/>
            <person name="Lindberg D.R."/>
            <person name="Seaver E.C."/>
            <person name="Weisblat D.A."/>
            <person name="Putnam N.H."/>
            <person name="Rokhsar D.S."/>
        </authorList>
    </citation>
    <scope>NUCLEOTIDE SEQUENCE</scope>
</reference>
<dbReference type="PROSITE" id="PS50097">
    <property type="entry name" value="BTB"/>
    <property type="match status" value="1"/>
</dbReference>
<evidence type="ECO:0000259" key="1">
    <source>
        <dbReference type="PROSITE" id="PS50097"/>
    </source>
</evidence>
<reference evidence="3" key="3">
    <citation type="submission" date="2015-06" db="UniProtKB">
        <authorList>
            <consortium name="EnsemblMetazoa"/>
        </authorList>
    </citation>
    <scope>IDENTIFICATION</scope>
</reference>
<dbReference type="EMBL" id="AMQM01000141">
    <property type="status" value="NOT_ANNOTATED_CDS"/>
    <property type="molecule type" value="Genomic_DNA"/>
</dbReference>
<keyword evidence="4" id="KW-1185">Reference proteome</keyword>
<dbReference type="SUPFAM" id="SSF54695">
    <property type="entry name" value="POZ domain"/>
    <property type="match status" value="1"/>
</dbReference>
<dbReference type="Pfam" id="PF00651">
    <property type="entry name" value="BTB"/>
    <property type="match status" value="1"/>
</dbReference>
<name>T1ENB6_HELRO</name>
<dbReference type="CDD" id="cd18186">
    <property type="entry name" value="BTB_POZ_ZBTB_KLHL-like"/>
    <property type="match status" value="1"/>
</dbReference>
<protein>
    <recommendedName>
        <fullName evidence="1">BTB domain-containing protein</fullName>
    </recommendedName>
</protein>
<dbReference type="PANTHER" id="PTHR22744:SF17">
    <property type="entry name" value="BTB DOMAIN-CONTAINING PROTEIN"/>
    <property type="match status" value="1"/>
</dbReference>
<gene>
    <name evidence="3" type="primary">20198066</name>
    <name evidence="2" type="ORF">HELRODRAFT_158836</name>
</gene>
<dbReference type="EMBL" id="KB095811">
    <property type="protein sequence ID" value="ESO12335.1"/>
    <property type="molecule type" value="Genomic_DNA"/>
</dbReference>